<keyword evidence="3" id="KW-1185">Reference proteome</keyword>
<accession>A0A1Z5J9B4</accession>
<evidence type="ECO:0000313" key="2">
    <source>
        <dbReference type="EMBL" id="GAX10482.1"/>
    </source>
</evidence>
<feature type="compositionally biased region" description="Basic and acidic residues" evidence="1">
    <location>
        <begin position="185"/>
        <end position="196"/>
    </location>
</feature>
<gene>
    <name evidence="2" type="ORF">FisN_21Lh183</name>
</gene>
<dbReference type="OrthoDB" id="49397at2759"/>
<dbReference type="InParanoid" id="A0A1Z5J9B4"/>
<dbReference type="EMBL" id="BDSP01000017">
    <property type="protein sequence ID" value="GAX10482.1"/>
    <property type="molecule type" value="Genomic_DNA"/>
</dbReference>
<dbReference type="AlphaFoldDB" id="A0A1Z5J9B4"/>
<organism evidence="2 3">
    <name type="scientific">Fistulifera solaris</name>
    <name type="common">Oleaginous diatom</name>
    <dbReference type="NCBI Taxonomy" id="1519565"/>
    <lineage>
        <taxon>Eukaryota</taxon>
        <taxon>Sar</taxon>
        <taxon>Stramenopiles</taxon>
        <taxon>Ochrophyta</taxon>
        <taxon>Bacillariophyta</taxon>
        <taxon>Bacillariophyceae</taxon>
        <taxon>Bacillariophycidae</taxon>
        <taxon>Naviculales</taxon>
        <taxon>Naviculaceae</taxon>
        <taxon>Fistulifera</taxon>
    </lineage>
</organism>
<evidence type="ECO:0000313" key="3">
    <source>
        <dbReference type="Proteomes" id="UP000198406"/>
    </source>
</evidence>
<reference evidence="2 3" key="1">
    <citation type="journal article" date="2015" name="Plant Cell">
        <title>Oil accumulation by the oleaginous diatom Fistulifera solaris as revealed by the genome and transcriptome.</title>
        <authorList>
            <person name="Tanaka T."/>
            <person name="Maeda Y."/>
            <person name="Veluchamy A."/>
            <person name="Tanaka M."/>
            <person name="Abida H."/>
            <person name="Marechal E."/>
            <person name="Bowler C."/>
            <person name="Muto M."/>
            <person name="Sunaga Y."/>
            <person name="Tanaka M."/>
            <person name="Yoshino T."/>
            <person name="Taniguchi T."/>
            <person name="Fukuda Y."/>
            <person name="Nemoto M."/>
            <person name="Matsumoto M."/>
            <person name="Wong P.S."/>
            <person name="Aburatani S."/>
            <person name="Fujibuchi W."/>
        </authorList>
    </citation>
    <scope>NUCLEOTIDE SEQUENCE [LARGE SCALE GENOMIC DNA]</scope>
    <source>
        <strain evidence="2 3">JPCC DA0580</strain>
    </source>
</reference>
<sequence>MPIEINKSAFAAVDALFGREERSETKQQQQKPVIDTSRRLGVGAKPTAKNLDPVSSKILQVGRKRQRENEGHVEESLFESVAHDDSDEEDLGRTAIDSNNKVAATSSAVIPESTTKKRKNGKKERASSKANGEHRSKSDSTQPANFSQDTCNSLSQIEDAEQEPKASTSSTKRKRRKIRSKQKNIYKDQREKKPEHLIVGSKNYKGRPLTAETRAKLNLPATKSSSNPSFSGTWTGEGAQASEGKTEESHAVEKTELRPSKDSVKKEPS</sequence>
<feature type="compositionally biased region" description="Basic and acidic residues" evidence="1">
    <location>
        <begin position="123"/>
        <end position="138"/>
    </location>
</feature>
<feature type="region of interest" description="Disordered" evidence="1">
    <location>
        <begin position="20"/>
        <end position="269"/>
    </location>
</feature>
<evidence type="ECO:0000256" key="1">
    <source>
        <dbReference type="SAM" id="MobiDB-lite"/>
    </source>
</evidence>
<feature type="compositionally biased region" description="Basic residues" evidence="1">
    <location>
        <begin position="171"/>
        <end position="184"/>
    </location>
</feature>
<feature type="compositionally biased region" description="Polar residues" evidence="1">
    <location>
        <begin position="139"/>
        <end position="156"/>
    </location>
</feature>
<feature type="compositionally biased region" description="Polar residues" evidence="1">
    <location>
        <begin position="96"/>
        <end position="108"/>
    </location>
</feature>
<feature type="compositionally biased region" description="Polar residues" evidence="1">
    <location>
        <begin position="221"/>
        <end position="234"/>
    </location>
</feature>
<protein>
    <submittedName>
        <fullName evidence="2">Uncharacterized protein</fullName>
    </submittedName>
</protein>
<dbReference type="Proteomes" id="UP000198406">
    <property type="component" value="Unassembled WGS sequence"/>
</dbReference>
<feature type="compositionally biased region" description="Basic and acidic residues" evidence="1">
    <location>
        <begin position="244"/>
        <end position="269"/>
    </location>
</feature>
<name>A0A1Z5J9B4_FISSO</name>
<proteinExistence type="predicted"/>
<comment type="caution">
    <text evidence="2">The sequence shown here is derived from an EMBL/GenBank/DDBJ whole genome shotgun (WGS) entry which is preliminary data.</text>
</comment>